<sequence>MMLPLVAMLLGATPLKVGDKAPDFTLPDTDGKPVMLSKLLEQGPVILAFYPKAFTAG</sequence>
<reference evidence="3" key="1">
    <citation type="journal article" date="2022" name="Int. J. Syst. Evol. Microbiol.">
        <title>Anaeromyxobacter oryzae sp. nov., Anaeromyxobacter diazotrophicus sp. nov. and Anaeromyxobacter paludicola sp. nov., isolated from paddy soils.</title>
        <authorList>
            <person name="Itoh H."/>
            <person name="Xu Z."/>
            <person name="Mise K."/>
            <person name="Masuda Y."/>
            <person name="Ushijima N."/>
            <person name="Hayakawa C."/>
            <person name="Shiratori Y."/>
            <person name="Senoo K."/>
        </authorList>
    </citation>
    <scope>NUCLEOTIDE SEQUENCE [LARGE SCALE GENOMIC DNA]</scope>
    <source>
        <strain evidence="3">Red232</strain>
    </source>
</reference>
<name>A0ABM7X1W9_9BACT</name>
<keyword evidence="3" id="KW-1185">Reference proteome</keyword>
<accession>A0ABM7X1W9</accession>
<gene>
    <name evidence="2" type="ORF">AMOR_47810</name>
</gene>
<dbReference type="Gene3D" id="3.40.30.10">
    <property type="entry name" value="Glutaredoxin"/>
    <property type="match status" value="1"/>
</dbReference>
<dbReference type="Pfam" id="PF00578">
    <property type="entry name" value="AhpC-TSA"/>
    <property type="match status" value="1"/>
</dbReference>
<evidence type="ECO:0000259" key="1">
    <source>
        <dbReference type="Pfam" id="PF00578"/>
    </source>
</evidence>
<feature type="domain" description="Alkyl hydroperoxide reductase subunit C/ Thiol specific antioxidant" evidence="1">
    <location>
        <begin position="17"/>
        <end position="56"/>
    </location>
</feature>
<proteinExistence type="predicted"/>
<dbReference type="SUPFAM" id="SSF52833">
    <property type="entry name" value="Thioredoxin-like"/>
    <property type="match status" value="1"/>
</dbReference>
<dbReference type="EMBL" id="AP025591">
    <property type="protein sequence ID" value="BDG05785.1"/>
    <property type="molecule type" value="Genomic_DNA"/>
</dbReference>
<dbReference type="InterPro" id="IPR036249">
    <property type="entry name" value="Thioredoxin-like_sf"/>
</dbReference>
<protein>
    <recommendedName>
        <fullName evidence="1">Alkyl hydroperoxide reductase subunit C/ Thiol specific antioxidant domain-containing protein</fullName>
    </recommendedName>
</protein>
<evidence type="ECO:0000313" key="2">
    <source>
        <dbReference type="EMBL" id="BDG05785.1"/>
    </source>
</evidence>
<organism evidence="2 3">
    <name type="scientific">Anaeromyxobacter oryzae</name>
    <dbReference type="NCBI Taxonomy" id="2918170"/>
    <lineage>
        <taxon>Bacteria</taxon>
        <taxon>Pseudomonadati</taxon>
        <taxon>Myxococcota</taxon>
        <taxon>Myxococcia</taxon>
        <taxon>Myxococcales</taxon>
        <taxon>Cystobacterineae</taxon>
        <taxon>Anaeromyxobacteraceae</taxon>
        <taxon>Anaeromyxobacter</taxon>
    </lineage>
</organism>
<dbReference type="Proteomes" id="UP001162891">
    <property type="component" value="Chromosome"/>
</dbReference>
<dbReference type="InterPro" id="IPR000866">
    <property type="entry name" value="AhpC/TSA"/>
</dbReference>
<evidence type="ECO:0000313" key="3">
    <source>
        <dbReference type="Proteomes" id="UP001162891"/>
    </source>
</evidence>